<accession>A0A3P7LWV9</accession>
<dbReference type="InterPro" id="IPR050331">
    <property type="entry name" value="Zinc_finger"/>
</dbReference>
<dbReference type="Gene3D" id="3.30.160.60">
    <property type="entry name" value="Classic Zinc Finger"/>
    <property type="match status" value="2"/>
</dbReference>
<keyword evidence="5" id="KW-0862">Zinc</keyword>
<evidence type="ECO:0000256" key="7">
    <source>
        <dbReference type="PROSITE-ProRule" id="PRU00042"/>
    </source>
</evidence>
<evidence type="ECO:0000259" key="9">
    <source>
        <dbReference type="PROSITE" id="PS50157"/>
    </source>
</evidence>
<comment type="subcellular location">
    <subcellularLocation>
        <location evidence="1">Nucleus</location>
    </subcellularLocation>
</comment>
<dbReference type="Pfam" id="PF00096">
    <property type="entry name" value="zf-C2H2"/>
    <property type="match status" value="1"/>
</dbReference>
<dbReference type="SMART" id="SM00355">
    <property type="entry name" value="ZnF_C2H2"/>
    <property type="match status" value="1"/>
</dbReference>
<keyword evidence="4 7" id="KW-0863">Zinc-finger</keyword>
<organism evidence="10 11">
    <name type="scientific">Dibothriocephalus latus</name>
    <name type="common">Fish tapeworm</name>
    <name type="synonym">Diphyllobothrium latum</name>
    <dbReference type="NCBI Taxonomy" id="60516"/>
    <lineage>
        <taxon>Eukaryota</taxon>
        <taxon>Metazoa</taxon>
        <taxon>Spiralia</taxon>
        <taxon>Lophotrochozoa</taxon>
        <taxon>Platyhelminthes</taxon>
        <taxon>Cestoda</taxon>
        <taxon>Eucestoda</taxon>
        <taxon>Diphyllobothriidea</taxon>
        <taxon>Diphyllobothriidae</taxon>
        <taxon>Dibothriocephalus</taxon>
    </lineage>
</organism>
<evidence type="ECO:0000256" key="1">
    <source>
        <dbReference type="ARBA" id="ARBA00004123"/>
    </source>
</evidence>
<feature type="region of interest" description="Disordered" evidence="8">
    <location>
        <begin position="181"/>
        <end position="204"/>
    </location>
</feature>
<evidence type="ECO:0000256" key="2">
    <source>
        <dbReference type="ARBA" id="ARBA00022723"/>
    </source>
</evidence>
<evidence type="ECO:0000256" key="3">
    <source>
        <dbReference type="ARBA" id="ARBA00022737"/>
    </source>
</evidence>
<protein>
    <recommendedName>
        <fullName evidence="9">C2H2-type domain-containing protein</fullName>
    </recommendedName>
</protein>
<feature type="region of interest" description="Disordered" evidence="8">
    <location>
        <begin position="1"/>
        <end position="21"/>
    </location>
</feature>
<dbReference type="OrthoDB" id="10072647at2759"/>
<dbReference type="GO" id="GO:0010468">
    <property type="term" value="P:regulation of gene expression"/>
    <property type="evidence" value="ECO:0007669"/>
    <property type="project" value="TreeGrafter"/>
</dbReference>
<evidence type="ECO:0000256" key="4">
    <source>
        <dbReference type="ARBA" id="ARBA00022771"/>
    </source>
</evidence>
<gene>
    <name evidence="10" type="ORF">DILT_LOCUS11354</name>
</gene>
<dbReference type="PROSITE" id="PS00028">
    <property type="entry name" value="ZINC_FINGER_C2H2_1"/>
    <property type="match status" value="1"/>
</dbReference>
<evidence type="ECO:0000256" key="5">
    <source>
        <dbReference type="ARBA" id="ARBA00022833"/>
    </source>
</evidence>
<sequence>MIDQNFLDVTSATPPLPPNHVDTTAKFRNNLTLQTDHGMPLSLMSYNREDTPKTPLDSSLLLGSTKTQNNVDSLFAPSPSNHDFLDIELPVDPSTVQEIKDLRFNEPRCDTTIRPSSGLVTPPDTRVVCSSNGSNLGGHDPLARQGLPDNAPDIIASRLRASHSLQDDVDGIAADHLKVIKDGSESSPPAPPVLPSKPTAESNANQGEIYDDAEYAAAAVAAVDSVVSALAGNKTPRASGALDPALTGTGTDRLYSLSLAPGPSLVNCNSRVCRNFGDAADPCCSEYITCPNCRKAVLVKMLLKQRMIPEEAKHVCDNCKRSFVREDKLKRHIMSIHTMEKPHICHICTKAFSRK</sequence>
<dbReference type="PANTHER" id="PTHR16515:SF66">
    <property type="entry name" value="C2H2-TYPE DOMAIN-CONTAINING PROTEIN"/>
    <property type="match status" value="1"/>
</dbReference>
<dbReference type="PROSITE" id="PS50157">
    <property type="entry name" value="ZINC_FINGER_C2H2_2"/>
    <property type="match status" value="1"/>
</dbReference>
<dbReference type="SUPFAM" id="SSF57667">
    <property type="entry name" value="beta-beta-alpha zinc fingers"/>
    <property type="match status" value="1"/>
</dbReference>
<dbReference type="Proteomes" id="UP000281553">
    <property type="component" value="Unassembled WGS sequence"/>
</dbReference>
<keyword evidence="6" id="KW-0539">Nucleus</keyword>
<dbReference type="EMBL" id="UYRU01062804">
    <property type="protein sequence ID" value="VDN15523.1"/>
    <property type="molecule type" value="Genomic_DNA"/>
</dbReference>
<name>A0A3P7LWV9_DIBLA</name>
<evidence type="ECO:0000313" key="10">
    <source>
        <dbReference type="EMBL" id="VDN15523.1"/>
    </source>
</evidence>
<reference evidence="10 11" key="1">
    <citation type="submission" date="2018-11" db="EMBL/GenBank/DDBJ databases">
        <authorList>
            <consortium name="Pathogen Informatics"/>
        </authorList>
    </citation>
    <scope>NUCLEOTIDE SEQUENCE [LARGE SCALE GENOMIC DNA]</scope>
</reference>
<evidence type="ECO:0000313" key="11">
    <source>
        <dbReference type="Proteomes" id="UP000281553"/>
    </source>
</evidence>
<dbReference type="PANTHER" id="PTHR16515">
    <property type="entry name" value="PR DOMAIN ZINC FINGER PROTEIN"/>
    <property type="match status" value="1"/>
</dbReference>
<dbReference type="GO" id="GO:0005634">
    <property type="term" value="C:nucleus"/>
    <property type="evidence" value="ECO:0007669"/>
    <property type="project" value="UniProtKB-SubCell"/>
</dbReference>
<keyword evidence="11" id="KW-1185">Reference proteome</keyword>
<proteinExistence type="predicted"/>
<dbReference type="AlphaFoldDB" id="A0A3P7LWV9"/>
<dbReference type="InterPro" id="IPR013087">
    <property type="entry name" value="Znf_C2H2_type"/>
</dbReference>
<keyword evidence="2" id="KW-0479">Metal-binding</keyword>
<evidence type="ECO:0000256" key="8">
    <source>
        <dbReference type="SAM" id="MobiDB-lite"/>
    </source>
</evidence>
<keyword evidence="3" id="KW-0677">Repeat</keyword>
<feature type="domain" description="C2H2-type" evidence="9">
    <location>
        <begin position="314"/>
        <end position="342"/>
    </location>
</feature>
<dbReference type="GO" id="GO:0008270">
    <property type="term" value="F:zinc ion binding"/>
    <property type="evidence" value="ECO:0007669"/>
    <property type="project" value="UniProtKB-KW"/>
</dbReference>
<evidence type="ECO:0000256" key="6">
    <source>
        <dbReference type="ARBA" id="ARBA00023242"/>
    </source>
</evidence>
<dbReference type="InterPro" id="IPR036236">
    <property type="entry name" value="Znf_C2H2_sf"/>
</dbReference>